<proteinExistence type="predicted"/>
<reference evidence="1" key="1">
    <citation type="submission" date="2013-11" db="EMBL/GenBank/DDBJ databases">
        <title>Microbial diversity, functional groups and degradation webs in Northern and Southern Mediterranean and Red Sea marine crude oil polluted sites.</title>
        <authorList>
            <person name="Daffonchio D."/>
            <person name="Mapelli F."/>
            <person name="Ferrer M."/>
            <person name="Richter M."/>
            <person name="Cherif A."/>
            <person name="Malkawi H.I."/>
            <person name="Yakimov M.M."/>
            <person name="Abdel-Fattah Y.R."/>
            <person name="Blaghen M."/>
            <person name="Golyshin P.N."/>
            <person name="Kalogerakis N."/>
            <person name="Boon N."/>
            <person name="Magagnini M."/>
            <person name="Fava F."/>
        </authorList>
    </citation>
    <scope>NUCLEOTIDE SEQUENCE</scope>
</reference>
<name>A0A1B6NQM7_9ZZZZ</name>
<dbReference type="EMBL" id="AYSL01001869">
    <property type="protein sequence ID" value="KTF05312.1"/>
    <property type="molecule type" value="Genomic_DNA"/>
</dbReference>
<dbReference type="SUPFAM" id="SSF50249">
    <property type="entry name" value="Nucleic acid-binding proteins"/>
    <property type="match status" value="1"/>
</dbReference>
<evidence type="ECO:0008006" key="2">
    <source>
        <dbReference type="Google" id="ProtNLM"/>
    </source>
</evidence>
<protein>
    <recommendedName>
        <fullName evidence="2">CSD domain-containing protein</fullName>
    </recommendedName>
</protein>
<gene>
    <name evidence="1" type="ORF">MGSAQ_003192</name>
</gene>
<sequence>MKTLHNGFKGVVVKYQGRIQQWDDAKGYGFVEPNTNPHR</sequence>
<dbReference type="AlphaFoldDB" id="A0A1B6NQM7"/>
<comment type="caution">
    <text evidence="1">The sequence shown here is derived from an EMBL/GenBank/DDBJ whole genome shotgun (WGS) entry which is preliminary data.</text>
</comment>
<accession>A0A1B6NQM7</accession>
<dbReference type="InterPro" id="IPR012340">
    <property type="entry name" value="NA-bd_OB-fold"/>
</dbReference>
<organism evidence="1">
    <name type="scientific">marine sediment metagenome</name>
    <dbReference type="NCBI Taxonomy" id="412755"/>
    <lineage>
        <taxon>unclassified sequences</taxon>
        <taxon>metagenomes</taxon>
        <taxon>ecological metagenomes</taxon>
    </lineage>
</organism>
<evidence type="ECO:0000313" key="1">
    <source>
        <dbReference type="EMBL" id="KTF05312.1"/>
    </source>
</evidence>